<evidence type="ECO:0000256" key="1">
    <source>
        <dbReference type="ARBA" id="ARBA00004496"/>
    </source>
</evidence>
<dbReference type="GO" id="GO:0009401">
    <property type="term" value="P:phosphoenolpyruvate-dependent sugar phosphotransferase system"/>
    <property type="evidence" value="ECO:0007669"/>
    <property type="project" value="UniProtKB-KW"/>
</dbReference>
<evidence type="ECO:0000259" key="4">
    <source>
        <dbReference type="PROSITE" id="PS51350"/>
    </source>
</evidence>
<dbReference type="InterPro" id="IPR050399">
    <property type="entry name" value="HPr"/>
</dbReference>
<feature type="domain" description="HPr" evidence="4">
    <location>
        <begin position="1"/>
        <end position="88"/>
    </location>
</feature>
<dbReference type="Gene3D" id="3.30.1340.10">
    <property type="entry name" value="HPr-like"/>
    <property type="match status" value="1"/>
</dbReference>
<dbReference type="PROSITE" id="PS00589">
    <property type="entry name" value="PTS_HPR_SER"/>
    <property type="match status" value="1"/>
</dbReference>
<evidence type="ECO:0000313" key="5">
    <source>
        <dbReference type="EMBL" id="VAX11922.1"/>
    </source>
</evidence>
<dbReference type="GO" id="GO:0016740">
    <property type="term" value="F:transferase activity"/>
    <property type="evidence" value="ECO:0007669"/>
    <property type="project" value="UniProtKB-KW"/>
</dbReference>
<sequence length="89" mass="9851">MLKKEITICNKLGLHARAAAKLVTLSSQFKADLFLHYQDKEVNGKSIMGIMMLAASKGTSLLLCADGEDEQEAIDAIEKLVKHRFDEES</sequence>
<dbReference type="InterPro" id="IPR001020">
    <property type="entry name" value="PTS_HPr_His_P_site"/>
</dbReference>
<dbReference type="EMBL" id="UOFZ01000006">
    <property type="protein sequence ID" value="VAX11922.1"/>
    <property type="molecule type" value="Genomic_DNA"/>
</dbReference>
<keyword evidence="3" id="KW-0598">Phosphotransferase system</keyword>
<reference evidence="5" key="1">
    <citation type="submission" date="2018-06" db="EMBL/GenBank/DDBJ databases">
        <authorList>
            <person name="Zhirakovskaya E."/>
        </authorList>
    </citation>
    <scope>NUCLEOTIDE SEQUENCE</scope>
</reference>
<name>A0A3B1B6W7_9ZZZZ</name>
<dbReference type="AlphaFoldDB" id="A0A3B1B6W7"/>
<proteinExistence type="predicted"/>
<dbReference type="PROSITE" id="PS51350">
    <property type="entry name" value="PTS_HPR_DOM"/>
    <property type="match status" value="1"/>
</dbReference>
<dbReference type="PRINTS" id="PR00107">
    <property type="entry name" value="PHOSPHOCPHPR"/>
</dbReference>
<accession>A0A3B1B6W7</accession>
<organism evidence="5">
    <name type="scientific">hydrothermal vent metagenome</name>
    <dbReference type="NCBI Taxonomy" id="652676"/>
    <lineage>
        <taxon>unclassified sequences</taxon>
        <taxon>metagenomes</taxon>
        <taxon>ecological metagenomes</taxon>
    </lineage>
</organism>
<keyword evidence="5" id="KW-0808">Transferase</keyword>
<protein>
    <submittedName>
        <fullName evidence="5">Phosphotransferase system, phosphocarrier protein HPr</fullName>
    </submittedName>
</protein>
<dbReference type="CDD" id="cd00367">
    <property type="entry name" value="PTS-HPr_like"/>
    <property type="match status" value="1"/>
</dbReference>
<evidence type="ECO:0000256" key="2">
    <source>
        <dbReference type="ARBA" id="ARBA00022490"/>
    </source>
</evidence>
<dbReference type="Pfam" id="PF00381">
    <property type="entry name" value="PTS-HPr"/>
    <property type="match status" value="1"/>
</dbReference>
<dbReference type="InterPro" id="IPR000032">
    <property type="entry name" value="HPr-like"/>
</dbReference>
<keyword evidence="2" id="KW-0963">Cytoplasm</keyword>
<gene>
    <name evidence="5" type="ORF">MNBD_GAMMA24-2447</name>
</gene>
<comment type="subcellular location">
    <subcellularLocation>
        <location evidence="1">Cytoplasm</location>
    </subcellularLocation>
</comment>
<evidence type="ECO:0000256" key="3">
    <source>
        <dbReference type="ARBA" id="ARBA00022683"/>
    </source>
</evidence>
<dbReference type="NCBIfam" id="TIGR01003">
    <property type="entry name" value="PTS_HPr_family"/>
    <property type="match status" value="1"/>
</dbReference>
<dbReference type="InterPro" id="IPR002114">
    <property type="entry name" value="PTS_HPr_Ser_P_site"/>
</dbReference>
<dbReference type="PANTHER" id="PTHR33705">
    <property type="entry name" value="PHOSPHOCARRIER PROTEIN HPR"/>
    <property type="match status" value="1"/>
</dbReference>
<dbReference type="SUPFAM" id="SSF55594">
    <property type="entry name" value="HPr-like"/>
    <property type="match status" value="1"/>
</dbReference>
<dbReference type="PANTHER" id="PTHR33705:SF2">
    <property type="entry name" value="PHOSPHOCARRIER PROTEIN NPR"/>
    <property type="match status" value="1"/>
</dbReference>
<dbReference type="InterPro" id="IPR035895">
    <property type="entry name" value="HPr-like_sf"/>
</dbReference>
<dbReference type="PROSITE" id="PS00369">
    <property type="entry name" value="PTS_HPR_HIS"/>
    <property type="match status" value="1"/>
</dbReference>
<dbReference type="GO" id="GO:0005737">
    <property type="term" value="C:cytoplasm"/>
    <property type="evidence" value="ECO:0007669"/>
    <property type="project" value="UniProtKB-SubCell"/>
</dbReference>